<evidence type="ECO:0000313" key="2">
    <source>
        <dbReference type="EMBL" id="GEN44464.1"/>
    </source>
</evidence>
<protein>
    <submittedName>
        <fullName evidence="2">Uncharacterized protein</fullName>
    </submittedName>
</protein>
<proteinExistence type="predicted"/>
<dbReference type="RefSeq" id="WP_246118793.1">
    <property type="nucleotide sequence ID" value="NZ_BJYA01000001.1"/>
</dbReference>
<gene>
    <name evidence="2" type="ORF">AHA02nite_02400</name>
</gene>
<evidence type="ECO:0000256" key="1">
    <source>
        <dbReference type="SAM" id="Phobius"/>
    </source>
</evidence>
<comment type="caution">
    <text evidence="2">The sequence shown here is derived from an EMBL/GenBank/DDBJ whole genome shotgun (WGS) entry which is preliminary data.</text>
</comment>
<organism evidence="2 3">
    <name type="scientific">Alkalibacillus haloalkaliphilus</name>
    <dbReference type="NCBI Taxonomy" id="94136"/>
    <lineage>
        <taxon>Bacteria</taxon>
        <taxon>Bacillati</taxon>
        <taxon>Bacillota</taxon>
        <taxon>Bacilli</taxon>
        <taxon>Bacillales</taxon>
        <taxon>Bacillaceae</taxon>
        <taxon>Alkalibacillus</taxon>
    </lineage>
</organism>
<sequence>MKFLKNIDSNDILPYISTTGLILIICSVILPVPVIMMVQDLLFFSYNQTSFIRPQEAYLGFGGAMLLIALILFSFLFTKMYYDKKDKEYNLTAVHLVLFVFSLVLLILPIYHYHYFDDQGVHSNTYWTFSEESIAWDDITEVSREVREEDYAVLSYTFSSDEQSITIPFDYSDSDTNRTINYAVEALNWDVEDEFVEG</sequence>
<keyword evidence="1" id="KW-0812">Transmembrane</keyword>
<evidence type="ECO:0000313" key="3">
    <source>
        <dbReference type="Proteomes" id="UP000321440"/>
    </source>
</evidence>
<feature type="transmembrane region" description="Helical" evidence="1">
    <location>
        <begin position="58"/>
        <end position="77"/>
    </location>
</feature>
<dbReference type="AlphaFoldDB" id="A0A511W043"/>
<keyword evidence="1" id="KW-1133">Transmembrane helix</keyword>
<accession>A0A511W043</accession>
<dbReference type="Proteomes" id="UP000321440">
    <property type="component" value="Unassembled WGS sequence"/>
</dbReference>
<dbReference type="EMBL" id="BJYA01000001">
    <property type="protein sequence ID" value="GEN44464.1"/>
    <property type="molecule type" value="Genomic_DNA"/>
</dbReference>
<reference evidence="2 3" key="1">
    <citation type="submission" date="2019-07" db="EMBL/GenBank/DDBJ databases">
        <title>Whole genome shotgun sequence of Alkalibacillus haloalkaliphilus NBRC 103110.</title>
        <authorList>
            <person name="Hosoyama A."/>
            <person name="Uohara A."/>
            <person name="Ohji S."/>
            <person name="Ichikawa N."/>
        </authorList>
    </citation>
    <scope>NUCLEOTIDE SEQUENCE [LARGE SCALE GENOMIC DNA]</scope>
    <source>
        <strain evidence="2 3">NBRC 103110</strain>
    </source>
</reference>
<keyword evidence="1" id="KW-0472">Membrane</keyword>
<keyword evidence="3" id="KW-1185">Reference proteome</keyword>
<feature type="transmembrane region" description="Helical" evidence="1">
    <location>
        <begin position="12"/>
        <end position="38"/>
    </location>
</feature>
<name>A0A511W043_9BACI</name>
<feature type="transmembrane region" description="Helical" evidence="1">
    <location>
        <begin position="89"/>
        <end position="111"/>
    </location>
</feature>